<dbReference type="PANTHER" id="PTHR33307">
    <property type="entry name" value="ALPHA-RHAMNOSIDASE (EUROFUNG)"/>
    <property type="match status" value="1"/>
</dbReference>
<reference evidence="9 10" key="1">
    <citation type="journal article" date="2017" name="Elife">
        <title>Extensive horizontal gene transfer in cheese-associated bacteria.</title>
        <authorList>
            <person name="Bonham K.S."/>
            <person name="Wolfe B.E."/>
            <person name="Dutton R.J."/>
        </authorList>
    </citation>
    <scope>NUCLEOTIDE SEQUENCE [LARGE SCALE GENOMIC DNA]</scope>
    <source>
        <strain evidence="9 10">341_9</strain>
    </source>
</reference>
<feature type="domain" description="Alpha-L-rhamnosidase concanavalin-like" evidence="5">
    <location>
        <begin position="294"/>
        <end position="391"/>
    </location>
</feature>
<evidence type="ECO:0000259" key="6">
    <source>
        <dbReference type="Pfam" id="PF08531"/>
    </source>
</evidence>
<dbReference type="Proteomes" id="UP000218598">
    <property type="component" value="Unassembled WGS sequence"/>
</dbReference>
<evidence type="ECO:0000259" key="7">
    <source>
        <dbReference type="Pfam" id="PF17389"/>
    </source>
</evidence>
<evidence type="ECO:0000256" key="4">
    <source>
        <dbReference type="SAM" id="MobiDB-lite"/>
    </source>
</evidence>
<gene>
    <name evidence="9" type="ORF">CIK66_04980</name>
</gene>
<dbReference type="InterPro" id="IPR016007">
    <property type="entry name" value="Alpha_rhamnosid"/>
</dbReference>
<evidence type="ECO:0000313" key="9">
    <source>
        <dbReference type="EMBL" id="PCC40010.1"/>
    </source>
</evidence>
<keyword evidence="3" id="KW-0378">Hydrolase</keyword>
<dbReference type="Pfam" id="PF08531">
    <property type="entry name" value="Bac_rhamnosid_N"/>
    <property type="match status" value="1"/>
</dbReference>
<dbReference type="InterPro" id="IPR008902">
    <property type="entry name" value="Rhamnosid_concanavalin"/>
</dbReference>
<evidence type="ECO:0000256" key="3">
    <source>
        <dbReference type="ARBA" id="ARBA00022801"/>
    </source>
</evidence>
<evidence type="ECO:0000259" key="8">
    <source>
        <dbReference type="Pfam" id="PF17390"/>
    </source>
</evidence>
<evidence type="ECO:0000256" key="2">
    <source>
        <dbReference type="ARBA" id="ARBA00012652"/>
    </source>
</evidence>
<keyword evidence="10" id="KW-1185">Reference proteome</keyword>
<dbReference type="Pfam" id="PF05592">
    <property type="entry name" value="Bac_rhamnosid"/>
    <property type="match status" value="1"/>
</dbReference>
<accession>A0A2A3YL35</accession>
<comment type="catalytic activity">
    <reaction evidence="1">
        <text>Hydrolysis of terminal non-reducing alpha-L-rhamnose residues in alpha-L-rhamnosides.</text>
        <dbReference type="EC" id="3.2.1.40"/>
    </reaction>
</comment>
<dbReference type="PANTHER" id="PTHR33307:SF6">
    <property type="entry name" value="ALPHA-RHAMNOSIDASE (EUROFUNG)-RELATED"/>
    <property type="match status" value="1"/>
</dbReference>
<evidence type="ECO:0000259" key="5">
    <source>
        <dbReference type="Pfam" id="PF05592"/>
    </source>
</evidence>
<dbReference type="InterPro" id="IPR013737">
    <property type="entry name" value="Bac_rhamnosid_N"/>
</dbReference>
<dbReference type="EMBL" id="NRGR01000008">
    <property type="protein sequence ID" value="PCC40010.1"/>
    <property type="molecule type" value="Genomic_DNA"/>
</dbReference>
<evidence type="ECO:0000313" key="10">
    <source>
        <dbReference type="Proteomes" id="UP000218598"/>
    </source>
</evidence>
<evidence type="ECO:0000256" key="1">
    <source>
        <dbReference type="ARBA" id="ARBA00001445"/>
    </source>
</evidence>
<proteinExistence type="predicted"/>
<name>A0A2A3YL35_9MICO</name>
<feature type="domain" description="Alpha-L-rhamnosidase six-hairpin glycosidase" evidence="7">
    <location>
        <begin position="632"/>
        <end position="774"/>
    </location>
</feature>
<feature type="domain" description="Bacterial alpha-L-rhamnosidase N-terminal" evidence="6">
    <location>
        <begin position="104"/>
        <end position="279"/>
    </location>
</feature>
<dbReference type="Gene3D" id="2.60.420.10">
    <property type="entry name" value="Maltose phosphorylase, domain 3"/>
    <property type="match status" value="1"/>
</dbReference>
<dbReference type="EC" id="3.2.1.40" evidence="2"/>
<dbReference type="Gene3D" id="1.50.10.10">
    <property type="match status" value="2"/>
</dbReference>
<dbReference type="Gene3D" id="2.60.120.260">
    <property type="entry name" value="Galactose-binding domain-like"/>
    <property type="match status" value="2"/>
</dbReference>
<dbReference type="InterPro" id="IPR012341">
    <property type="entry name" value="6hp_glycosidase-like_sf"/>
</dbReference>
<sequence>MRSHTARARFCRSMPPWWQVRPRDAWEPVRGARRDPRDRPSVACGLRSMLRARLCGFVDDDSRDQVACTMTDLDPALARWITAPAEDPQNPLLRTTFELSSPPLSARLLVTGLGAFRAFVGESPFRSSRLDPGLTDPRRRVLVCEAEVSSLLGVGENVLGIALGRGFHAMDTLNVWRWEQAPWRGPVRAWAHLRIEQADGTSRVISTDESWRTAPGPVLHDSMYEGEVFEGREDPTAWLRADFDDSDWEPVLVDRPRTGARRTAPIPEPRMQLQVQEPVVIQEEITPVVVPGGERVVLDMGQVIAGWCRYELTGQDPLEFTAVHGEKLRADGSVDADNEHIHAERFQEDRVRLSIDARSFEPQFSYKGFRYVELRSHLGSLQDLQVTGLLAHADLEVASMLTSSDEYLERFDAAMRASLANNMHHVPTDTPMHEKNGWTGDALTGLRAMTASFDMRRMLRKWIADQVDGQRADGSLSVIAPNPGWGYEELSPAPEWTTLLPVLLDELASEYGEVDVVGEHAQAAAAYLAHEWDRRDEDGLISGVLGDYLTPGSPGPAPEDKRLSGSLFVAQGLRALAHALELVGADAETEPDAAVGAVANNPWTTEGPATAAPSGAPDASTSAAPGALLSPDQLREQAATLEEAVNTVFLDSERGRYRDPGEDSYRQTSNLLPLAFHIVPEAQVEAVVAHLVADIEARGDHHDCGHIGVRYLLPVLSEHGHGALAMRVLSNPTAPGWKAWLDAGNSTFMEMWQDPRSCSHYFMGTPATWIHEHVAGLRRGPEGWQEFVVQPDPEVSVGRIDLIRATIFGEIRLEVDRGASTMTLAVPPGTRAQVRLPDGERTLDAGQHTIRW</sequence>
<dbReference type="SUPFAM" id="SSF48208">
    <property type="entry name" value="Six-hairpin glycosidases"/>
    <property type="match status" value="1"/>
</dbReference>
<dbReference type="Pfam" id="PF17389">
    <property type="entry name" value="Bac_rhamnosid6H"/>
    <property type="match status" value="2"/>
</dbReference>
<dbReference type="Pfam" id="PF17390">
    <property type="entry name" value="Bac_rhamnosid_C"/>
    <property type="match status" value="1"/>
</dbReference>
<protein>
    <recommendedName>
        <fullName evidence="2">alpha-L-rhamnosidase</fullName>
        <ecNumber evidence="2">3.2.1.40</ecNumber>
    </recommendedName>
</protein>
<dbReference type="InterPro" id="IPR035398">
    <property type="entry name" value="Bac_rhamnosid_C"/>
</dbReference>
<feature type="domain" description="Alpha-L-rhamnosidase C-terminal" evidence="8">
    <location>
        <begin position="776"/>
        <end position="850"/>
    </location>
</feature>
<dbReference type="GO" id="GO:0005975">
    <property type="term" value="P:carbohydrate metabolic process"/>
    <property type="evidence" value="ECO:0007669"/>
    <property type="project" value="InterPro"/>
</dbReference>
<feature type="region of interest" description="Disordered" evidence="4">
    <location>
        <begin position="601"/>
        <end position="626"/>
    </location>
</feature>
<dbReference type="InterPro" id="IPR035396">
    <property type="entry name" value="Bac_rhamnosid6H"/>
</dbReference>
<dbReference type="InterPro" id="IPR008928">
    <property type="entry name" value="6-hairpin_glycosidase_sf"/>
</dbReference>
<dbReference type="AlphaFoldDB" id="A0A2A3YL35"/>
<feature type="domain" description="Alpha-L-rhamnosidase six-hairpin glycosidase" evidence="7">
    <location>
        <begin position="398"/>
        <end position="589"/>
    </location>
</feature>
<dbReference type="GO" id="GO:0030596">
    <property type="term" value="F:alpha-L-rhamnosidase activity"/>
    <property type="evidence" value="ECO:0007669"/>
    <property type="project" value="UniProtKB-EC"/>
</dbReference>
<organism evidence="9 10">
    <name type="scientific">Brachybacterium alimentarium</name>
    <dbReference type="NCBI Taxonomy" id="47845"/>
    <lineage>
        <taxon>Bacteria</taxon>
        <taxon>Bacillati</taxon>
        <taxon>Actinomycetota</taxon>
        <taxon>Actinomycetes</taxon>
        <taxon>Micrococcales</taxon>
        <taxon>Dermabacteraceae</taxon>
        <taxon>Brachybacterium</taxon>
    </lineage>
</organism>
<comment type="caution">
    <text evidence="9">The sequence shown here is derived from an EMBL/GenBank/DDBJ whole genome shotgun (WGS) entry which is preliminary data.</text>
</comment>